<dbReference type="PROSITE" id="PS51257">
    <property type="entry name" value="PROKAR_LIPOPROTEIN"/>
    <property type="match status" value="1"/>
</dbReference>
<dbReference type="GO" id="GO:0016491">
    <property type="term" value="F:oxidoreductase activity"/>
    <property type="evidence" value="ECO:0007669"/>
    <property type="project" value="InterPro"/>
</dbReference>
<evidence type="ECO:0000256" key="1">
    <source>
        <dbReference type="ARBA" id="ARBA00004196"/>
    </source>
</evidence>
<dbReference type="GO" id="GO:0030313">
    <property type="term" value="C:cell envelope"/>
    <property type="evidence" value="ECO:0007669"/>
    <property type="project" value="UniProtKB-SubCell"/>
</dbReference>
<dbReference type="PANTHER" id="PTHR42852:SF6">
    <property type="entry name" value="THIOL:DISULFIDE INTERCHANGE PROTEIN DSBE"/>
    <property type="match status" value="1"/>
</dbReference>
<organism evidence="6 7">
    <name type="scientific">Dysgonomonas hofstadii</name>
    <dbReference type="NCBI Taxonomy" id="637886"/>
    <lineage>
        <taxon>Bacteria</taxon>
        <taxon>Pseudomonadati</taxon>
        <taxon>Bacteroidota</taxon>
        <taxon>Bacteroidia</taxon>
        <taxon>Bacteroidales</taxon>
        <taxon>Dysgonomonadaceae</taxon>
        <taxon>Dysgonomonas</taxon>
    </lineage>
</organism>
<dbReference type="Gene3D" id="3.40.30.10">
    <property type="entry name" value="Glutaredoxin"/>
    <property type="match status" value="1"/>
</dbReference>
<dbReference type="Proteomes" id="UP000555103">
    <property type="component" value="Unassembled WGS sequence"/>
</dbReference>
<accession>A0A840CRP1</accession>
<dbReference type="InterPro" id="IPR000866">
    <property type="entry name" value="AhpC/TSA"/>
</dbReference>
<keyword evidence="2" id="KW-0201">Cytochrome c-type biogenesis</keyword>
<dbReference type="SUPFAM" id="SSF52833">
    <property type="entry name" value="Thioredoxin-like"/>
    <property type="match status" value="1"/>
</dbReference>
<keyword evidence="7" id="KW-1185">Reference proteome</keyword>
<dbReference type="GO" id="GO:0016853">
    <property type="term" value="F:isomerase activity"/>
    <property type="evidence" value="ECO:0007669"/>
    <property type="project" value="UniProtKB-KW"/>
</dbReference>
<evidence type="ECO:0000313" key="6">
    <source>
        <dbReference type="EMBL" id="MBB4036274.1"/>
    </source>
</evidence>
<dbReference type="AlphaFoldDB" id="A0A840CRP1"/>
<dbReference type="Pfam" id="PF00578">
    <property type="entry name" value="AhpC-TSA"/>
    <property type="match status" value="1"/>
</dbReference>
<dbReference type="PANTHER" id="PTHR42852">
    <property type="entry name" value="THIOL:DISULFIDE INTERCHANGE PROTEIN DSBE"/>
    <property type="match status" value="1"/>
</dbReference>
<keyword evidence="3" id="KW-1015">Disulfide bond</keyword>
<evidence type="ECO:0000256" key="4">
    <source>
        <dbReference type="ARBA" id="ARBA00023284"/>
    </source>
</evidence>
<dbReference type="InterPro" id="IPR013766">
    <property type="entry name" value="Thioredoxin_domain"/>
</dbReference>
<dbReference type="InterPro" id="IPR036249">
    <property type="entry name" value="Thioredoxin-like_sf"/>
</dbReference>
<dbReference type="CDD" id="cd02966">
    <property type="entry name" value="TlpA_like_family"/>
    <property type="match status" value="1"/>
</dbReference>
<dbReference type="InterPro" id="IPR025380">
    <property type="entry name" value="DUF4369"/>
</dbReference>
<protein>
    <submittedName>
        <fullName evidence="6">Thiol-disulfide isomerase/thioredoxin</fullName>
    </submittedName>
</protein>
<reference evidence="6 7" key="1">
    <citation type="submission" date="2020-08" db="EMBL/GenBank/DDBJ databases">
        <title>Genomic Encyclopedia of Type Strains, Phase IV (KMG-IV): sequencing the most valuable type-strain genomes for metagenomic binning, comparative biology and taxonomic classification.</title>
        <authorList>
            <person name="Goeker M."/>
        </authorList>
    </citation>
    <scope>NUCLEOTIDE SEQUENCE [LARGE SCALE GENOMIC DNA]</scope>
    <source>
        <strain evidence="6 7">DSM 104969</strain>
    </source>
</reference>
<dbReference type="GO" id="GO:0017004">
    <property type="term" value="P:cytochrome complex assembly"/>
    <property type="evidence" value="ECO:0007669"/>
    <property type="project" value="UniProtKB-KW"/>
</dbReference>
<evidence type="ECO:0000259" key="5">
    <source>
        <dbReference type="PROSITE" id="PS51352"/>
    </source>
</evidence>
<feature type="domain" description="Thioredoxin" evidence="5">
    <location>
        <begin position="235"/>
        <end position="381"/>
    </location>
</feature>
<evidence type="ECO:0000256" key="3">
    <source>
        <dbReference type="ARBA" id="ARBA00023157"/>
    </source>
</evidence>
<proteinExistence type="predicted"/>
<name>A0A840CRP1_9BACT</name>
<dbReference type="EMBL" id="JACIEP010000007">
    <property type="protein sequence ID" value="MBB4036274.1"/>
    <property type="molecule type" value="Genomic_DNA"/>
</dbReference>
<keyword evidence="6" id="KW-0413">Isomerase</keyword>
<dbReference type="RefSeq" id="WP_183307180.1">
    <property type="nucleotide sequence ID" value="NZ_JACIEP010000007.1"/>
</dbReference>
<keyword evidence="4" id="KW-0676">Redox-active center</keyword>
<comment type="subcellular location">
    <subcellularLocation>
        <location evidence="1">Cell envelope</location>
    </subcellularLocation>
</comment>
<evidence type="ECO:0000313" key="7">
    <source>
        <dbReference type="Proteomes" id="UP000555103"/>
    </source>
</evidence>
<dbReference type="InterPro" id="IPR050553">
    <property type="entry name" value="Thioredoxin_ResA/DsbE_sf"/>
</dbReference>
<gene>
    <name evidence="6" type="ORF">GGR21_002176</name>
</gene>
<evidence type="ECO:0000256" key="2">
    <source>
        <dbReference type="ARBA" id="ARBA00022748"/>
    </source>
</evidence>
<dbReference type="Pfam" id="PF14289">
    <property type="entry name" value="DUF4369"/>
    <property type="match status" value="1"/>
</dbReference>
<sequence>MTKGRRIIYTGLASLLIGIILSSCGKKTGEFEISGTLENVTGNYFFMSHEVGDSVIIDTIPINQKGKFSFKGKVDTLTVMSLYFNQNTKNTFVLVDKNWNVEMKGDMLYPDLIEVKGGEVNESLTDFKNKNKELLKSRADILREAEQSSRNNDSLPVKDYVVELKNINFELANIAESYIKANPEKVASVMLLNTFFKDEASISRLDECLNLLKGRAIDFPVTADLKDFRDKVKLSAVGSYAPHFSIKNLDEKAVQLSNFRGKYVLLMFVATTCDVCRQEKKDAIAVYNELKKEKKNIEFVSIVKDIEQIPLSKNISDSVKWDILPVNGGWSARIFDSYYVREIPYNILISPTGYILERDLHILALPGKLNEEIAKTDKKGK</sequence>
<dbReference type="GO" id="GO:0016209">
    <property type="term" value="F:antioxidant activity"/>
    <property type="evidence" value="ECO:0007669"/>
    <property type="project" value="InterPro"/>
</dbReference>
<dbReference type="PROSITE" id="PS51352">
    <property type="entry name" value="THIOREDOXIN_2"/>
    <property type="match status" value="1"/>
</dbReference>
<comment type="caution">
    <text evidence="6">The sequence shown here is derived from an EMBL/GenBank/DDBJ whole genome shotgun (WGS) entry which is preliminary data.</text>
</comment>